<proteinExistence type="predicted"/>
<accession>A0ABP8JN27</accession>
<keyword evidence="2" id="KW-1185">Reference proteome</keyword>
<dbReference type="EMBL" id="BAABHA010000015">
    <property type="protein sequence ID" value="GAA4393470.1"/>
    <property type="molecule type" value="Genomic_DNA"/>
</dbReference>
<reference evidence="2" key="1">
    <citation type="journal article" date="2019" name="Int. J. Syst. Evol. Microbiol.">
        <title>The Global Catalogue of Microorganisms (GCM) 10K type strain sequencing project: providing services to taxonomists for standard genome sequencing and annotation.</title>
        <authorList>
            <consortium name="The Broad Institute Genomics Platform"/>
            <consortium name="The Broad Institute Genome Sequencing Center for Infectious Disease"/>
            <person name="Wu L."/>
            <person name="Ma J."/>
        </authorList>
    </citation>
    <scope>NUCLEOTIDE SEQUENCE [LARGE SCALE GENOMIC DNA]</scope>
    <source>
        <strain evidence="2">JCM 17924</strain>
    </source>
</reference>
<gene>
    <name evidence="1" type="ORF">GCM10023186_45070</name>
</gene>
<dbReference type="RefSeq" id="WP_345227982.1">
    <property type="nucleotide sequence ID" value="NZ_BAABHA010000015.1"/>
</dbReference>
<evidence type="ECO:0000313" key="2">
    <source>
        <dbReference type="Proteomes" id="UP001500454"/>
    </source>
</evidence>
<comment type="caution">
    <text evidence="1">The sequence shown here is derived from an EMBL/GenBank/DDBJ whole genome shotgun (WGS) entry which is preliminary data.</text>
</comment>
<dbReference type="Proteomes" id="UP001500454">
    <property type="component" value="Unassembled WGS sequence"/>
</dbReference>
<organism evidence="1 2">
    <name type="scientific">Hymenobacter koreensis</name>
    <dbReference type="NCBI Taxonomy" id="1084523"/>
    <lineage>
        <taxon>Bacteria</taxon>
        <taxon>Pseudomonadati</taxon>
        <taxon>Bacteroidota</taxon>
        <taxon>Cytophagia</taxon>
        <taxon>Cytophagales</taxon>
        <taxon>Hymenobacteraceae</taxon>
        <taxon>Hymenobacter</taxon>
    </lineage>
</organism>
<sequence>MSNLCSVCLCRLSYPDKEAKVKAAIIRWLALQEGNAAPALQCDEAVIRNQPRLAFQAAALLVVLMEASKEEAVEPPF</sequence>
<protein>
    <submittedName>
        <fullName evidence="1">Uncharacterized protein</fullName>
    </submittedName>
</protein>
<evidence type="ECO:0000313" key="1">
    <source>
        <dbReference type="EMBL" id="GAA4393470.1"/>
    </source>
</evidence>
<name>A0ABP8JN27_9BACT</name>